<dbReference type="InterPro" id="IPR026282">
    <property type="entry name" value="MJ1563"/>
</dbReference>
<name>A0A1G8QQ68_9BACI</name>
<dbReference type="AlphaFoldDB" id="A0A1G8QQ68"/>
<keyword evidence="2 4" id="KW-0238">DNA-binding</keyword>
<dbReference type="Proteomes" id="UP000198853">
    <property type="component" value="Unassembled WGS sequence"/>
</dbReference>
<protein>
    <recommendedName>
        <fullName evidence="4">HTH-type transcriptional regulator</fullName>
    </recommendedName>
</protein>
<dbReference type="PIRSF" id="PIRSF006707">
    <property type="entry name" value="MJ1563"/>
    <property type="match status" value="1"/>
</dbReference>
<organism evidence="5 6">
    <name type="scientific">Natribacillus halophilus</name>
    <dbReference type="NCBI Taxonomy" id="549003"/>
    <lineage>
        <taxon>Bacteria</taxon>
        <taxon>Bacillati</taxon>
        <taxon>Bacillota</taxon>
        <taxon>Bacilli</taxon>
        <taxon>Bacillales</taxon>
        <taxon>Bacillaceae</taxon>
        <taxon>Natribacillus</taxon>
    </lineage>
</organism>
<dbReference type="InterPro" id="IPR036390">
    <property type="entry name" value="WH_DNA-bd_sf"/>
</dbReference>
<accession>A0A1G8QQ68</accession>
<sequence>MDEIRKEKEAELQKGNRSIEDSIADTMDIYGYTRSVGRIYAVLYLHGEPMTLDDLRHELGMSKGSMSLGVRRLMDDKLIHRVFRKGERKDLYQAEQDYFKFFTSVFSRRWQREVSVNIEGIHQAQPRYEALIADPDTPEDVREDAKRKLEKITGSLPYYDFLERLVAKTESGELFRMLLGEEERGYKS</sequence>
<dbReference type="GO" id="GO:0003677">
    <property type="term" value="F:DNA binding"/>
    <property type="evidence" value="ECO:0007669"/>
    <property type="project" value="UniProtKB-UniRule"/>
</dbReference>
<dbReference type="PANTHER" id="PTHR38465:SF1">
    <property type="entry name" value="HTH-TYPE TRANSCRIPTIONAL REGULATOR MJ1563-RELATED"/>
    <property type="match status" value="1"/>
</dbReference>
<keyword evidence="6" id="KW-1185">Reference proteome</keyword>
<gene>
    <name evidence="5" type="ORF">SAMN04488123_11347</name>
</gene>
<dbReference type="InterPro" id="IPR052362">
    <property type="entry name" value="HTH-GbsR_regulator"/>
</dbReference>
<dbReference type="SUPFAM" id="SSF46785">
    <property type="entry name" value="Winged helix' DNA-binding domain"/>
    <property type="match status" value="1"/>
</dbReference>
<keyword evidence="3 4" id="KW-0804">Transcription</keyword>
<evidence type="ECO:0000256" key="2">
    <source>
        <dbReference type="ARBA" id="ARBA00023125"/>
    </source>
</evidence>
<dbReference type="OrthoDB" id="9800374at2"/>
<dbReference type="Gene3D" id="1.10.10.10">
    <property type="entry name" value="Winged helix-like DNA-binding domain superfamily/Winged helix DNA-binding domain"/>
    <property type="match status" value="1"/>
</dbReference>
<evidence type="ECO:0000256" key="4">
    <source>
        <dbReference type="PIRNR" id="PIRNR006707"/>
    </source>
</evidence>
<evidence type="ECO:0000256" key="1">
    <source>
        <dbReference type="ARBA" id="ARBA00023015"/>
    </source>
</evidence>
<comment type="similarity">
    <text evidence="4">Belongs to the GbsR family.</text>
</comment>
<evidence type="ECO:0000313" key="5">
    <source>
        <dbReference type="EMBL" id="SDJ06872.1"/>
    </source>
</evidence>
<proteinExistence type="inferred from homology"/>
<reference evidence="5 6" key="1">
    <citation type="submission" date="2016-10" db="EMBL/GenBank/DDBJ databases">
        <authorList>
            <person name="de Groot N.N."/>
        </authorList>
    </citation>
    <scope>NUCLEOTIDE SEQUENCE [LARGE SCALE GENOMIC DNA]</scope>
    <source>
        <strain evidence="5 6">DSM 21771</strain>
    </source>
</reference>
<dbReference type="RefSeq" id="WP_090399241.1">
    <property type="nucleotide sequence ID" value="NZ_FNEN01000013.1"/>
</dbReference>
<evidence type="ECO:0000256" key="3">
    <source>
        <dbReference type="ARBA" id="ARBA00023163"/>
    </source>
</evidence>
<dbReference type="PANTHER" id="PTHR38465">
    <property type="entry name" value="HTH-TYPE TRANSCRIPTIONAL REGULATOR MJ1563-RELATED"/>
    <property type="match status" value="1"/>
</dbReference>
<evidence type="ECO:0000313" key="6">
    <source>
        <dbReference type="Proteomes" id="UP000198853"/>
    </source>
</evidence>
<dbReference type="EMBL" id="FNEN01000013">
    <property type="protein sequence ID" value="SDJ06872.1"/>
    <property type="molecule type" value="Genomic_DNA"/>
</dbReference>
<keyword evidence="1 4" id="KW-0805">Transcription regulation</keyword>
<dbReference type="InterPro" id="IPR036388">
    <property type="entry name" value="WH-like_DNA-bd_sf"/>
</dbReference>